<proteinExistence type="inferred from homology"/>
<dbReference type="Pfam" id="PF13561">
    <property type="entry name" value="adh_short_C2"/>
    <property type="match status" value="1"/>
</dbReference>
<feature type="binding site" evidence="12">
    <location>
        <begin position="19"/>
        <end position="20"/>
    </location>
    <ligand>
        <name>NAD(+)</name>
        <dbReference type="ChEBI" id="CHEBI:57540"/>
    </ligand>
</feature>
<comment type="similarity">
    <text evidence="2 9">Belongs to the short-chain dehydrogenases/reductases (SDR) family. FabI subfamily.</text>
</comment>
<comment type="pathway">
    <text evidence="1">Lipid metabolism; fatty acid biosynthesis.</text>
</comment>
<dbReference type="GO" id="GO:0006633">
    <property type="term" value="P:fatty acid biosynthetic process"/>
    <property type="evidence" value="ECO:0007669"/>
    <property type="project" value="UniProtKB-UniPathway"/>
</dbReference>
<dbReference type="PRINTS" id="PR00081">
    <property type="entry name" value="GDHRDH"/>
</dbReference>
<dbReference type="SUPFAM" id="SSF51735">
    <property type="entry name" value="NAD(P)-binding Rossmann-fold domains"/>
    <property type="match status" value="1"/>
</dbReference>
<feature type="binding site" evidence="12">
    <location>
        <position position="13"/>
    </location>
    <ligand>
        <name>NAD(+)</name>
        <dbReference type="ChEBI" id="CHEBI:57540"/>
    </ligand>
</feature>
<feature type="active site" description="Proton acceptor" evidence="10">
    <location>
        <position position="146"/>
    </location>
</feature>
<protein>
    <recommendedName>
        <fullName evidence="9">Enoyl-[acyl-carrier-protein] reductase [NADH]</fullName>
        <ecNumber evidence="9">1.3.1.9</ecNumber>
    </recommendedName>
</protein>
<gene>
    <name evidence="13" type="ORF">JN12_01031</name>
</gene>
<dbReference type="EMBL" id="VLLN01000004">
    <property type="protein sequence ID" value="TWJ32589.1"/>
    <property type="molecule type" value="Genomic_DNA"/>
</dbReference>
<dbReference type="Gene3D" id="3.40.50.720">
    <property type="entry name" value="NAD(P)-binding Rossmann-like Domain"/>
    <property type="match status" value="1"/>
</dbReference>
<accession>A0A562WQJ1</accession>
<dbReference type="EC" id="1.3.1.9" evidence="9"/>
<dbReference type="InterPro" id="IPR014358">
    <property type="entry name" value="Enoyl-ACP_Rdtase_NADH"/>
</dbReference>
<keyword evidence="3 9" id="KW-0444">Lipid biosynthesis</keyword>
<dbReference type="FunFam" id="1.10.8.400:FF:000001">
    <property type="entry name" value="Enoyl-[acyl-carrier-protein] reductase [NADH]"/>
    <property type="match status" value="1"/>
</dbReference>
<dbReference type="GO" id="GO:0004318">
    <property type="term" value="F:enoyl-[acyl-carrier-protein] reductase (NADH) activity"/>
    <property type="evidence" value="ECO:0007669"/>
    <property type="project" value="UniProtKB-EC"/>
</dbReference>
<organism evidence="13 14">
    <name type="scientific">Geobacter argillaceus</name>
    <dbReference type="NCBI Taxonomy" id="345631"/>
    <lineage>
        <taxon>Bacteria</taxon>
        <taxon>Pseudomonadati</taxon>
        <taxon>Thermodesulfobacteriota</taxon>
        <taxon>Desulfuromonadia</taxon>
        <taxon>Geobacterales</taxon>
        <taxon>Geobacteraceae</taxon>
        <taxon>Geobacter</taxon>
    </lineage>
</organism>
<keyword evidence="7" id="KW-0443">Lipid metabolism</keyword>
<sequence>MSLLAGKKALIVGVANEKSIAWGIAEAFKREGASIALFYAGETLAKRVIPLGESIGAELIVPCDVRSDEEIAKAMEMVKEKWGGLDILVHSVAFANKDELKGSFLNVTREGFATAMEVSVFSLIALAKAAAPLMEGREASMLTLTYYGGQRVFPNYNIMGVAKAALEMSIRYMAEAVGPSGIRANAISAGPLKTLAAAGVGGFNQIAGIVEGKAPLRRNITKEEVANAAVYLSSRLASGVTGEVHFVDNGYNIIGL</sequence>
<feature type="binding site" evidence="12">
    <location>
        <position position="92"/>
    </location>
    <ligand>
        <name>NAD(+)</name>
        <dbReference type="ChEBI" id="CHEBI:57540"/>
    </ligand>
</feature>
<evidence type="ECO:0000256" key="10">
    <source>
        <dbReference type="PIRSR" id="PIRSR000094-1"/>
    </source>
</evidence>
<evidence type="ECO:0000256" key="12">
    <source>
        <dbReference type="PIRSR" id="PIRSR000094-3"/>
    </source>
</evidence>
<name>A0A562WQJ1_9BACT</name>
<dbReference type="Gene3D" id="1.10.8.400">
    <property type="entry name" value="Enoyl acyl carrier protein reductase"/>
    <property type="match status" value="1"/>
</dbReference>
<evidence type="ECO:0000256" key="7">
    <source>
        <dbReference type="ARBA" id="ARBA00023098"/>
    </source>
</evidence>
<feature type="binding site" evidence="12">
    <location>
        <position position="163"/>
    </location>
    <ligand>
        <name>NAD(+)</name>
        <dbReference type="ChEBI" id="CHEBI:57540"/>
    </ligand>
</feature>
<comment type="caution">
    <text evidence="13">The sequence shown here is derived from an EMBL/GenBank/DDBJ whole genome shotgun (WGS) entry which is preliminary data.</text>
</comment>
<keyword evidence="8 9" id="KW-0275">Fatty acid biosynthesis</keyword>
<evidence type="ECO:0000256" key="2">
    <source>
        <dbReference type="ARBA" id="ARBA00009233"/>
    </source>
</evidence>
<dbReference type="AlphaFoldDB" id="A0A562WQJ1"/>
<dbReference type="UniPathway" id="UPA00094"/>
<evidence type="ECO:0000256" key="11">
    <source>
        <dbReference type="PIRSR" id="PIRSR000094-2"/>
    </source>
</evidence>
<feature type="binding site" evidence="12">
    <location>
        <begin position="64"/>
        <end position="65"/>
    </location>
    <ligand>
        <name>NAD(+)</name>
        <dbReference type="ChEBI" id="CHEBI:57540"/>
    </ligand>
</feature>
<evidence type="ECO:0000313" key="13">
    <source>
        <dbReference type="EMBL" id="TWJ32589.1"/>
    </source>
</evidence>
<dbReference type="PANTHER" id="PTHR43159">
    <property type="entry name" value="ENOYL-[ACYL-CARRIER-PROTEIN] REDUCTASE"/>
    <property type="match status" value="1"/>
</dbReference>
<evidence type="ECO:0000256" key="9">
    <source>
        <dbReference type="PIRNR" id="PIRNR000094"/>
    </source>
</evidence>
<dbReference type="FunFam" id="3.40.50.720:FF:000054">
    <property type="entry name" value="Enoyl-[acyl-carrier-protein] reductase [NADH]"/>
    <property type="match status" value="1"/>
</dbReference>
<dbReference type="Proteomes" id="UP000319449">
    <property type="component" value="Unassembled WGS sequence"/>
</dbReference>
<evidence type="ECO:0000313" key="14">
    <source>
        <dbReference type="Proteomes" id="UP000319449"/>
    </source>
</evidence>
<comment type="catalytic activity">
    <reaction evidence="9">
        <text>a 2,3-saturated acyl-[ACP] + NAD(+) = a (2E)-enoyl-[ACP] + NADH + H(+)</text>
        <dbReference type="Rhea" id="RHEA:10240"/>
        <dbReference type="Rhea" id="RHEA-COMP:9925"/>
        <dbReference type="Rhea" id="RHEA-COMP:9926"/>
        <dbReference type="ChEBI" id="CHEBI:15378"/>
        <dbReference type="ChEBI" id="CHEBI:57540"/>
        <dbReference type="ChEBI" id="CHEBI:57945"/>
        <dbReference type="ChEBI" id="CHEBI:78784"/>
        <dbReference type="ChEBI" id="CHEBI:78785"/>
        <dbReference type="EC" id="1.3.1.9"/>
    </reaction>
</comment>
<keyword evidence="4" id="KW-0276">Fatty acid metabolism</keyword>
<feature type="binding site" evidence="11">
    <location>
        <position position="95"/>
    </location>
    <ligand>
        <name>substrate</name>
    </ligand>
</feature>
<dbReference type="PIRSF" id="PIRSF000094">
    <property type="entry name" value="Enoyl-ACP_rdct"/>
    <property type="match status" value="1"/>
</dbReference>
<evidence type="ECO:0000256" key="1">
    <source>
        <dbReference type="ARBA" id="ARBA00005194"/>
    </source>
</evidence>
<dbReference type="CDD" id="cd05372">
    <property type="entry name" value="ENR_SDR"/>
    <property type="match status" value="1"/>
</dbReference>
<evidence type="ECO:0000256" key="8">
    <source>
        <dbReference type="ARBA" id="ARBA00023160"/>
    </source>
</evidence>
<evidence type="ECO:0000256" key="3">
    <source>
        <dbReference type="ARBA" id="ARBA00022516"/>
    </source>
</evidence>
<dbReference type="OrthoDB" id="9803628at2"/>
<keyword evidence="14" id="KW-1185">Reference proteome</keyword>
<evidence type="ECO:0000256" key="6">
    <source>
        <dbReference type="ARBA" id="ARBA00023027"/>
    </source>
</evidence>
<dbReference type="InterPro" id="IPR002347">
    <property type="entry name" value="SDR_fam"/>
</dbReference>
<evidence type="ECO:0000256" key="4">
    <source>
        <dbReference type="ARBA" id="ARBA00022832"/>
    </source>
</evidence>
<keyword evidence="6 9" id="KW-0520">NAD</keyword>
<keyword evidence="5 9" id="KW-0560">Oxidoreductase</keyword>
<dbReference type="InterPro" id="IPR036291">
    <property type="entry name" value="NAD(P)-bd_dom_sf"/>
</dbReference>
<dbReference type="PANTHER" id="PTHR43159:SF2">
    <property type="entry name" value="ENOYL-[ACYL-CARRIER-PROTEIN] REDUCTASE [NADH], CHLOROPLASTIC"/>
    <property type="match status" value="1"/>
</dbReference>
<feature type="active site" description="Proton acceptor" evidence="10">
    <location>
        <position position="156"/>
    </location>
</feature>
<dbReference type="RefSeq" id="WP_145019177.1">
    <property type="nucleotide sequence ID" value="NZ_VLLN01000004.1"/>
</dbReference>
<evidence type="ECO:0000256" key="5">
    <source>
        <dbReference type="ARBA" id="ARBA00023002"/>
    </source>
</evidence>
<reference evidence="13 14" key="1">
    <citation type="submission" date="2019-07" db="EMBL/GenBank/DDBJ databases">
        <title>Genomic Encyclopedia of Archaeal and Bacterial Type Strains, Phase II (KMG-II): from individual species to whole genera.</title>
        <authorList>
            <person name="Goeker M."/>
        </authorList>
    </citation>
    <scope>NUCLEOTIDE SEQUENCE [LARGE SCALE GENOMIC DNA]</scope>
    <source>
        <strain evidence="13 14">ATCC BAA-1139</strain>
    </source>
</reference>